<protein>
    <recommendedName>
        <fullName evidence="10">Pentraxin family member</fullName>
    </recommendedName>
</protein>
<feature type="domain" description="Pentraxin (PTX)" evidence="11">
    <location>
        <begin position="2"/>
        <end position="186"/>
    </location>
</feature>
<proteinExistence type="inferred from homology"/>
<dbReference type="Pfam" id="PF00354">
    <property type="entry name" value="Pentaxin"/>
    <property type="match status" value="1"/>
</dbReference>
<dbReference type="PROSITE" id="PS51828">
    <property type="entry name" value="PTX_2"/>
    <property type="match status" value="1"/>
</dbReference>
<comment type="caution">
    <text evidence="13">The sequence shown here is derived from an EMBL/GenBank/DDBJ whole genome shotgun (WGS) entry which is preliminary data.</text>
</comment>
<evidence type="ECO:0000313" key="14">
    <source>
        <dbReference type="Proteomes" id="UP001176940"/>
    </source>
</evidence>
<keyword evidence="2" id="KW-0011">Acute phase</keyword>
<evidence type="ECO:0000256" key="1">
    <source>
        <dbReference type="ARBA" id="ARBA00004613"/>
    </source>
</evidence>
<keyword evidence="7" id="KW-1015">Disulfide bond</keyword>
<evidence type="ECO:0000256" key="9">
    <source>
        <dbReference type="PROSITE-ProRule" id="PRU01172"/>
    </source>
</evidence>
<evidence type="ECO:0000313" key="13">
    <source>
        <dbReference type="EMBL" id="CAJ0943258.1"/>
    </source>
</evidence>
<dbReference type="PROSITE" id="PS00289">
    <property type="entry name" value="PTX_1"/>
    <property type="match status" value="1"/>
</dbReference>
<reference evidence="13" key="1">
    <citation type="submission" date="2023-07" db="EMBL/GenBank/DDBJ databases">
        <authorList>
            <person name="Stuckert A."/>
        </authorList>
    </citation>
    <scope>NUCLEOTIDE SEQUENCE</scope>
</reference>
<feature type="non-terminal residue" evidence="13">
    <location>
        <position position="186"/>
    </location>
</feature>
<comment type="caution">
    <text evidence="9">Lacks conserved residue(s) required for the propagation of feature annotation.</text>
</comment>
<dbReference type="SUPFAM" id="SSF49899">
    <property type="entry name" value="Concanavalin A-like lectins/glucanases"/>
    <property type="match status" value="1"/>
</dbReference>
<evidence type="ECO:0000256" key="6">
    <source>
        <dbReference type="ARBA" id="ARBA00022837"/>
    </source>
</evidence>
<dbReference type="SMART" id="SM00159">
    <property type="entry name" value="PTX"/>
    <property type="match status" value="1"/>
</dbReference>
<evidence type="ECO:0000256" key="10">
    <source>
        <dbReference type="RuleBase" id="RU362112"/>
    </source>
</evidence>
<dbReference type="InterPro" id="IPR013320">
    <property type="entry name" value="ConA-like_dom_sf"/>
</dbReference>
<keyword evidence="14" id="KW-1185">Reference proteome</keyword>
<dbReference type="EMBL" id="CAUEEQ010020078">
    <property type="protein sequence ID" value="CAJ0942487.1"/>
    <property type="molecule type" value="Genomic_DNA"/>
</dbReference>
<dbReference type="EMBL" id="CAUEEQ010020859">
    <property type="protein sequence ID" value="CAJ0943258.1"/>
    <property type="molecule type" value="Genomic_DNA"/>
</dbReference>
<comment type="subunit">
    <text evidence="10">Homopentamer. Pentaxin (or pentraxin) have a discoid arrangement of 5 non-covalently bound subunits.</text>
</comment>
<evidence type="ECO:0000256" key="8">
    <source>
        <dbReference type="ARBA" id="ARBA00038102"/>
    </source>
</evidence>
<organism evidence="13 14">
    <name type="scientific">Ranitomeya imitator</name>
    <name type="common">mimic poison frog</name>
    <dbReference type="NCBI Taxonomy" id="111125"/>
    <lineage>
        <taxon>Eukaryota</taxon>
        <taxon>Metazoa</taxon>
        <taxon>Chordata</taxon>
        <taxon>Craniata</taxon>
        <taxon>Vertebrata</taxon>
        <taxon>Euteleostomi</taxon>
        <taxon>Amphibia</taxon>
        <taxon>Batrachia</taxon>
        <taxon>Anura</taxon>
        <taxon>Neobatrachia</taxon>
        <taxon>Hyloidea</taxon>
        <taxon>Dendrobatidae</taxon>
        <taxon>Dendrobatinae</taxon>
        <taxon>Ranitomeya</taxon>
    </lineage>
</organism>
<dbReference type="Gene3D" id="2.60.120.200">
    <property type="match status" value="1"/>
</dbReference>
<dbReference type="InterPro" id="IPR051005">
    <property type="entry name" value="Pentraxin_domain"/>
</dbReference>
<evidence type="ECO:0000256" key="7">
    <source>
        <dbReference type="ARBA" id="ARBA00023157"/>
    </source>
</evidence>
<evidence type="ECO:0000256" key="3">
    <source>
        <dbReference type="ARBA" id="ARBA00022525"/>
    </source>
</evidence>
<gene>
    <name evidence="12" type="ORF">RIMI_LOCUS9614695</name>
    <name evidence="13" type="ORF">RIMI_LOCUS9876176</name>
</gene>
<sequence length="186" mass="21521">MGNKVFLFPRETATSYVVLKPEVKSPLRKLSVCLRSYTELSRSKGYVSTFRIASGFEPPYFSHIHINQENCKIKTDLDVLDWKHTCVTWDSETGVIQLWINGKLYPRRVSQKGFSYTPEMKIILAQDQDSFGGGFESKQSFIGEISDVHMWDYVLTPENIQKVVADDYTGNVINWRSLNFEIKEMF</sequence>
<evidence type="ECO:0000256" key="5">
    <source>
        <dbReference type="ARBA" id="ARBA00022729"/>
    </source>
</evidence>
<dbReference type="InterPro" id="IPR001759">
    <property type="entry name" value="PTX_dom"/>
</dbReference>
<dbReference type="Proteomes" id="UP001176940">
    <property type="component" value="Unassembled WGS sequence"/>
</dbReference>
<keyword evidence="3" id="KW-0964">Secreted</keyword>
<keyword evidence="6 10" id="KW-0106">Calcium</keyword>
<evidence type="ECO:0000256" key="4">
    <source>
        <dbReference type="ARBA" id="ARBA00022723"/>
    </source>
</evidence>
<dbReference type="PANTHER" id="PTHR45869:SF7">
    <property type="entry name" value="C-REACTIVE PROTEIN"/>
    <property type="match status" value="1"/>
</dbReference>
<dbReference type="InterPro" id="IPR030476">
    <property type="entry name" value="Pentaxin_CS"/>
</dbReference>
<keyword evidence="4 10" id="KW-0479">Metal-binding</keyword>
<dbReference type="PANTHER" id="PTHR45869">
    <property type="entry name" value="C-REACTIVE PROTEIN-RELATED"/>
    <property type="match status" value="1"/>
</dbReference>
<evidence type="ECO:0000313" key="12">
    <source>
        <dbReference type="EMBL" id="CAJ0942487.1"/>
    </source>
</evidence>
<name>A0ABN9LKV1_9NEOB</name>
<comment type="cofactor">
    <cofactor evidence="10">
        <name>Ca(2+)</name>
        <dbReference type="ChEBI" id="CHEBI:29108"/>
    </cofactor>
    <text evidence="10">Binds 2 calcium ions per subunit.</text>
</comment>
<evidence type="ECO:0000256" key="2">
    <source>
        <dbReference type="ARBA" id="ARBA00022486"/>
    </source>
</evidence>
<comment type="subcellular location">
    <subcellularLocation>
        <location evidence="1 10">Secreted</location>
    </subcellularLocation>
</comment>
<keyword evidence="5" id="KW-0732">Signal</keyword>
<comment type="similarity">
    <text evidence="8 10">Belongs to the pentraxin family.</text>
</comment>
<evidence type="ECO:0000259" key="11">
    <source>
        <dbReference type="PROSITE" id="PS51828"/>
    </source>
</evidence>
<accession>A0ABN9LKV1</accession>
<dbReference type="PRINTS" id="PR00895">
    <property type="entry name" value="PENTAXIN"/>
</dbReference>